<sequence length="112" mass="13167">MFVDSLYDASEIYDYVLENTHVIPIIDASERRGIVTEKLPDNSRIDINLRRKYPSLYSLKFGIERMFTILEISYKLSIWDVRNRSYNTAVGLKIIVYNLIIMSNMKLGENIR</sequence>
<organism evidence="1 2">
    <name type="scientific">Thermoplasma volcanium (strain ATCC 51530 / DSM 4299 / JCM 9571 / NBRC 15438 / GSS1)</name>
    <dbReference type="NCBI Taxonomy" id="273116"/>
    <lineage>
        <taxon>Archaea</taxon>
        <taxon>Methanobacteriati</taxon>
        <taxon>Thermoplasmatota</taxon>
        <taxon>Thermoplasmata</taxon>
        <taxon>Thermoplasmatales</taxon>
        <taxon>Thermoplasmataceae</taxon>
        <taxon>Thermoplasma</taxon>
    </lineage>
</organism>
<dbReference type="Proteomes" id="UP000001017">
    <property type="component" value="Chromosome"/>
</dbReference>
<dbReference type="HOGENOM" id="CLU_2140342_0_0_2"/>
<dbReference type="PaxDb" id="273116-14324417"/>
<dbReference type="eggNOG" id="arCOG07856">
    <property type="taxonomic scope" value="Archaea"/>
</dbReference>
<reference evidence="1 2" key="1">
    <citation type="journal article" date="1999" name="Proc. Jpn. Acad.">
        <title>Determination of the complete genomic DNA sequence of Thermoplasma volvanium GSS1.</title>
        <authorList>
            <person name="Kawashima T."/>
            <person name="Yamamoto Y."/>
            <person name="Aramaki H."/>
            <person name="Nunoshiba T."/>
            <person name="Kawamoto T."/>
            <person name="Watanabe K."/>
            <person name="Yamazaki M."/>
            <person name="Kanehori K."/>
            <person name="Amano N."/>
            <person name="Ohya Y."/>
            <person name="Makino K."/>
            <person name="Suzuki M."/>
        </authorList>
    </citation>
    <scope>NUCLEOTIDE SEQUENCE [LARGE SCALE GENOMIC DNA]</scope>
    <source>
        <strain evidence="2">ATCC 51530 / DSM 4299 / JCM 9571 / NBRC 15438 / GSS1</strain>
    </source>
</reference>
<dbReference type="STRING" id="273116.gene:9380973"/>
<proteinExistence type="predicted"/>
<keyword evidence="2" id="KW-1185">Reference proteome</keyword>
<reference evidence="1 2" key="2">
    <citation type="journal article" date="2000" name="Proc. Natl. Acad. Sci. U.S.A.">
        <title>Archaeal adaptation to higher temperatures revealed by genomic sequence of Thermoplasma volcanium.</title>
        <authorList>
            <person name="Kawashima T."/>
            <person name="Amano N."/>
            <person name="Koike H."/>
            <person name="Makino S."/>
            <person name="Higuchi S."/>
            <person name="Kawashima-Ohya Y."/>
            <person name="Watanabe K."/>
            <person name="Yamazaki M."/>
            <person name="Kanehori K."/>
            <person name="Kawamoto T."/>
            <person name="Nunoshiba T."/>
            <person name="Yamamoto Y."/>
            <person name="Aramaki H."/>
            <person name="Makino K."/>
            <person name="Suzuki M."/>
        </authorList>
    </citation>
    <scope>NUCLEOTIDE SEQUENCE [LARGE SCALE GENOMIC DNA]</scope>
    <source>
        <strain evidence="2">ATCC 51530 / DSM 4299 / JCM 9571 / NBRC 15438 / GSS1</strain>
    </source>
</reference>
<protein>
    <submittedName>
        <fullName evidence="1">TVG0209075 protein</fullName>
    </submittedName>
</protein>
<evidence type="ECO:0000313" key="1">
    <source>
        <dbReference type="EMBL" id="BAB59345.1"/>
    </source>
</evidence>
<accession>Q97CA0</accession>
<dbReference type="AlphaFoldDB" id="Q97CA0"/>
<dbReference type="KEGG" id="tvo:TVG0209075"/>
<dbReference type="EMBL" id="BA000011">
    <property type="protein sequence ID" value="BAB59345.1"/>
    <property type="molecule type" value="Genomic_DNA"/>
</dbReference>
<gene>
    <name evidence="1" type="ORF">TVG0209075</name>
</gene>
<evidence type="ECO:0000313" key="2">
    <source>
        <dbReference type="Proteomes" id="UP000001017"/>
    </source>
</evidence>
<name>Q97CA0_THEVO</name>